<organism evidence="1 2">
    <name type="scientific">Staphylococcus phage phiBU01</name>
    <dbReference type="NCBI Taxonomy" id="1519999"/>
    <lineage>
        <taxon>Viruses</taxon>
        <taxon>Duplodnaviria</taxon>
        <taxon>Heunggongvirae</taxon>
        <taxon>Uroviricota</taxon>
        <taxon>Caudoviricetes</taxon>
        <taxon>Bronfenbrennervirinae</taxon>
        <taxon>Biseptimavirus</taxon>
        <taxon>Biseptimavirus BU01</taxon>
    </lineage>
</organism>
<sequence>MSSKSLWLILTLLKIEPELIGFLPFIASLTSFAIISFNSSLVNVICSIVSSCYDICTVFCTFCSKKYLPTFVGGISNNSQIRFISHCVNKFFPCNL</sequence>
<evidence type="ECO:0000313" key="1">
    <source>
        <dbReference type="EMBL" id="AIF71752.1"/>
    </source>
</evidence>
<evidence type="ECO:0000313" key="2">
    <source>
        <dbReference type="Proteomes" id="UP000028562"/>
    </source>
</evidence>
<protein>
    <submittedName>
        <fullName evidence="1">Uncharacterized protein</fullName>
    </submittedName>
</protein>
<dbReference type="EMBL" id="KF831354">
    <property type="protein sequence ID" value="AIF71752.1"/>
    <property type="molecule type" value="Genomic_DNA"/>
</dbReference>
<dbReference type="RefSeq" id="YP_009113142.1">
    <property type="nucleotide sequence ID" value="NC_026016.1"/>
</dbReference>
<name>A0A075M056_9CAUD</name>
<keyword evidence="2" id="KW-1185">Reference proteome</keyword>
<reference evidence="1 2" key="1">
    <citation type="journal article" date="2014" name="PLoS ONE">
        <title>Beyond the Chromosome: The Prevalence of Unique Extra-Chromosomal Bacteriophages with Integrated Virulence Genes in Pathogenic Staphylococcus aureus.</title>
        <authorList>
            <person name="Utter B."/>
            <person name="Deutsch D.R."/>
            <person name="Schuch R."/>
            <person name="Winer B.Y."/>
            <person name="Verratti K."/>
            <person name="Bishop-Lilly K."/>
            <person name="Sozhamannan S."/>
            <person name="Fischetti V.A."/>
        </authorList>
    </citation>
    <scope>NUCLEOTIDE SEQUENCE [LARGE SCALE GENOMIC DNA]</scope>
</reference>
<dbReference type="GeneID" id="22807997"/>
<dbReference type="Proteomes" id="UP000028562">
    <property type="component" value="Segment"/>
</dbReference>
<dbReference type="KEGG" id="vg:22807997"/>
<accession>A0A075M056</accession>
<proteinExistence type="predicted"/>